<protein>
    <submittedName>
        <fullName evidence="1">Uncharacterized protein</fullName>
    </submittedName>
</protein>
<dbReference type="EMBL" id="MSZS01000009">
    <property type="protein sequence ID" value="PKX89515.1"/>
    <property type="molecule type" value="Genomic_DNA"/>
</dbReference>
<dbReference type="AlphaFoldDB" id="A0A2I1BVX5"/>
<dbReference type="RefSeq" id="XP_024678110.1">
    <property type="nucleotide sequence ID" value="XM_024828342.1"/>
</dbReference>
<accession>A0A2I1BVX5</accession>
<reference evidence="2" key="1">
    <citation type="journal article" date="2018" name="Proc. Natl. Acad. Sci. U.S.A.">
        <title>Linking secondary metabolites to gene clusters through genome sequencing of six diverse Aspergillus species.</title>
        <authorList>
            <person name="Kaerboelling I."/>
            <person name="Vesth T.C."/>
            <person name="Frisvad J.C."/>
            <person name="Nybo J.L."/>
            <person name="Theobald S."/>
            <person name="Kuo A."/>
            <person name="Bowyer P."/>
            <person name="Matsuda Y."/>
            <person name="Mondo S."/>
            <person name="Lyhne E.K."/>
            <person name="Kogle M.E."/>
            <person name="Clum A."/>
            <person name="Lipzen A."/>
            <person name="Salamov A."/>
            <person name="Ngan C.Y."/>
            <person name="Daum C."/>
            <person name="Chiniquy J."/>
            <person name="Barry K."/>
            <person name="LaButti K."/>
            <person name="Haridas S."/>
            <person name="Simmons B.A."/>
            <person name="Magnuson J.K."/>
            <person name="Mortensen U.H."/>
            <person name="Larsen T.O."/>
            <person name="Grigoriev I.V."/>
            <person name="Baker S.E."/>
            <person name="Andersen M.R."/>
        </authorList>
    </citation>
    <scope>NUCLEOTIDE SEQUENCE [LARGE SCALE GENOMIC DNA]</scope>
    <source>
        <strain evidence="2">IBT 16806</strain>
    </source>
</reference>
<proteinExistence type="predicted"/>
<evidence type="ECO:0000313" key="1">
    <source>
        <dbReference type="EMBL" id="PKX89515.1"/>
    </source>
</evidence>
<gene>
    <name evidence="1" type="ORF">P174DRAFT_445432</name>
</gene>
<evidence type="ECO:0000313" key="2">
    <source>
        <dbReference type="Proteomes" id="UP000234474"/>
    </source>
</evidence>
<dbReference type="OrthoDB" id="3000060at2759"/>
<name>A0A2I1BVX5_ASPN1</name>
<sequence>MSSPFLCRREKNAIIIEKWGRPSEKVPEAVQKVVMSKHGDDALVHITGAPLVMHAAIPERKHRLVLERDLLGQIKLAGNVRVVDRTILLGRFIKTVEDEAGTQISASF</sequence>
<dbReference type="VEuPathDB" id="FungiDB:P174DRAFT_445432"/>
<comment type="caution">
    <text evidence="1">The sequence shown here is derived from an EMBL/GenBank/DDBJ whole genome shotgun (WGS) entry which is preliminary data.</text>
</comment>
<keyword evidence="2" id="KW-1185">Reference proteome</keyword>
<dbReference type="Proteomes" id="UP000234474">
    <property type="component" value="Unassembled WGS sequence"/>
</dbReference>
<organism evidence="1 2">
    <name type="scientific">Aspergillus novofumigatus (strain IBT 16806)</name>
    <dbReference type="NCBI Taxonomy" id="1392255"/>
    <lineage>
        <taxon>Eukaryota</taxon>
        <taxon>Fungi</taxon>
        <taxon>Dikarya</taxon>
        <taxon>Ascomycota</taxon>
        <taxon>Pezizomycotina</taxon>
        <taxon>Eurotiomycetes</taxon>
        <taxon>Eurotiomycetidae</taxon>
        <taxon>Eurotiales</taxon>
        <taxon>Aspergillaceae</taxon>
        <taxon>Aspergillus</taxon>
        <taxon>Aspergillus subgen. Fumigati</taxon>
    </lineage>
</organism>
<dbReference type="GeneID" id="36535667"/>